<evidence type="ECO:0000313" key="2">
    <source>
        <dbReference type="Proteomes" id="UP001500503"/>
    </source>
</evidence>
<dbReference type="SUPFAM" id="SSF57903">
    <property type="entry name" value="FYVE/PHD zinc finger"/>
    <property type="match status" value="1"/>
</dbReference>
<dbReference type="EMBL" id="BAABHF010000022">
    <property type="protein sequence ID" value="GAA4496670.1"/>
    <property type="molecule type" value="Genomic_DNA"/>
</dbReference>
<dbReference type="InterPro" id="IPR011011">
    <property type="entry name" value="Znf_FYVE_PHD"/>
</dbReference>
<sequence length="60" mass="6795">MAWFCRSLARHTSRAYHLACARDDAARHRYSVPDGVWVCDECDVVLLDAAEVSRHGPHTL</sequence>
<comment type="caution">
    <text evidence="1">The sequence shown here is derived from an EMBL/GenBank/DDBJ whole genome shotgun (WGS) entry which is preliminary data.</text>
</comment>
<reference evidence="2" key="1">
    <citation type="journal article" date="2019" name="Int. J. Syst. Evol. Microbiol.">
        <title>The Global Catalogue of Microorganisms (GCM) 10K type strain sequencing project: providing services to taxonomists for standard genome sequencing and annotation.</title>
        <authorList>
            <consortium name="The Broad Institute Genomics Platform"/>
            <consortium name="The Broad Institute Genome Sequencing Center for Infectious Disease"/>
            <person name="Wu L."/>
            <person name="Ma J."/>
        </authorList>
    </citation>
    <scope>NUCLEOTIDE SEQUENCE [LARGE SCALE GENOMIC DNA]</scope>
    <source>
        <strain evidence="2">JCM 17933</strain>
    </source>
</reference>
<accession>A0ABP8Q2R5</accession>
<keyword evidence="2" id="KW-1185">Reference proteome</keyword>
<proteinExistence type="predicted"/>
<dbReference type="Proteomes" id="UP001500503">
    <property type="component" value="Unassembled WGS sequence"/>
</dbReference>
<protein>
    <recommendedName>
        <fullName evidence="3">C2H2-type domain-containing protein</fullName>
    </recommendedName>
</protein>
<evidence type="ECO:0008006" key="3">
    <source>
        <dbReference type="Google" id="ProtNLM"/>
    </source>
</evidence>
<evidence type="ECO:0000313" key="1">
    <source>
        <dbReference type="EMBL" id="GAA4496670.1"/>
    </source>
</evidence>
<gene>
    <name evidence="1" type="ORF">GCM10023191_039050</name>
</gene>
<organism evidence="1 2">
    <name type="scientific">Actinoallomurus oryzae</name>
    <dbReference type="NCBI Taxonomy" id="502180"/>
    <lineage>
        <taxon>Bacteria</taxon>
        <taxon>Bacillati</taxon>
        <taxon>Actinomycetota</taxon>
        <taxon>Actinomycetes</taxon>
        <taxon>Streptosporangiales</taxon>
        <taxon>Thermomonosporaceae</taxon>
        <taxon>Actinoallomurus</taxon>
    </lineage>
</organism>
<name>A0ABP8Q2R5_9ACTN</name>